<dbReference type="NCBIfam" id="TIGR02037">
    <property type="entry name" value="degP_htrA_DO"/>
    <property type="match status" value="1"/>
</dbReference>
<dbReference type="InterPro" id="IPR036034">
    <property type="entry name" value="PDZ_sf"/>
</dbReference>
<name>A0ABU9KYX3_9FLAO</name>
<feature type="domain" description="PDZ" evidence="7">
    <location>
        <begin position="289"/>
        <end position="365"/>
    </location>
</feature>
<sequence length="481" mass="52488">MKNFFKIFIVSALGGALTLGAYILFFEHQVIRGELSSNEMPQTFPASYENASVAAAEKTDFTEIAEKSIHAVVHVKNLSTASSRTNPLFEFFYGQSGGSERQVVGSGSGVIISSDGYIITNNHVIKGARQLEVTLNNKESYNAEVVGVDESSDIALLKIDKTNLSYLPFGDSDNLKVGEWVLAVGNPFNLTSTVTAGIVSAKARDINIMNNNKRIESFIQTDAAVNPGNSGGALVNTRGNLIGINTAISSQTGSYIGYSFAVPSNIAKKVIEDILEYGNVQRAYLGINYEELNSEKANEFGVASTEGVLITRILDQGAAKEAGLMANDIIVKMDNIKIANFSDLQGFLGSKRPGDQVDVSILRDETPKTVRVKLKNQFGKYEFENSDFSKYFIGELAPISKSDASKYDIDYGVKIISLKNEEIERTYGVGAGDIILAVEDQKVSNAQEVDQLLKNYQNKDYFELQILTKSGKIGYIRVRSN</sequence>
<dbReference type="EMBL" id="JBCDNA010000001">
    <property type="protein sequence ID" value="MEL4454301.1"/>
    <property type="molecule type" value="Genomic_DNA"/>
</dbReference>
<dbReference type="SUPFAM" id="SSF50156">
    <property type="entry name" value="PDZ domain-like"/>
    <property type="match status" value="2"/>
</dbReference>
<evidence type="ECO:0000313" key="9">
    <source>
        <dbReference type="Proteomes" id="UP001474120"/>
    </source>
</evidence>
<organism evidence="8 9">
    <name type="scientific">Lutimonas vermicola</name>
    <dbReference type="NCBI Taxonomy" id="414288"/>
    <lineage>
        <taxon>Bacteria</taxon>
        <taxon>Pseudomonadati</taxon>
        <taxon>Bacteroidota</taxon>
        <taxon>Flavobacteriia</taxon>
        <taxon>Flavobacteriales</taxon>
        <taxon>Flavobacteriaceae</taxon>
        <taxon>Lutimonas</taxon>
    </lineage>
</organism>
<dbReference type="Gene3D" id="2.40.10.120">
    <property type="match status" value="1"/>
</dbReference>
<evidence type="ECO:0000256" key="4">
    <source>
        <dbReference type="ARBA" id="ARBA00022801"/>
    </source>
</evidence>
<dbReference type="SMART" id="SM00228">
    <property type="entry name" value="PDZ"/>
    <property type="match status" value="2"/>
</dbReference>
<evidence type="ECO:0000259" key="7">
    <source>
        <dbReference type="PROSITE" id="PS50106"/>
    </source>
</evidence>
<dbReference type="PROSITE" id="PS50106">
    <property type="entry name" value="PDZ"/>
    <property type="match status" value="1"/>
</dbReference>
<dbReference type="SUPFAM" id="SSF50494">
    <property type="entry name" value="Trypsin-like serine proteases"/>
    <property type="match status" value="1"/>
</dbReference>
<keyword evidence="1" id="KW-0645">Protease</keyword>
<dbReference type="Proteomes" id="UP001474120">
    <property type="component" value="Unassembled WGS sequence"/>
</dbReference>
<comment type="caution">
    <text evidence="8">The sequence shown here is derived from an EMBL/GenBank/DDBJ whole genome shotgun (WGS) entry which is preliminary data.</text>
</comment>
<dbReference type="InterPro" id="IPR051201">
    <property type="entry name" value="Chloro_Bact_Ser_Proteases"/>
</dbReference>
<evidence type="ECO:0000256" key="6">
    <source>
        <dbReference type="SAM" id="Phobius"/>
    </source>
</evidence>
<keyword evidence="2" id="KW-0732">Signal</keyword>
<dbReference type="PANTHER" id="PTHR43343">
    <property type="entry name" value="PEPTIDASE S12"/>
    <property type="match status" value="1"/>
</dbReference>
<feature type="transmembrane region" description="Helical" evidence="6">
    <location>
        <begin position="7"/>
        <end position="26"/>
    </location>
</feature>
<dbReference type="InterPro" id="IPR001478">
    <property type="entry name" value="PDZ"/>
</dbReference>
<keyword evidence="4 8" id="KW-0378">Hydrolase</keyword>
<keyword evidence="3" id="KW-0677">Repeat</keyword>
<evidence type="ECO:0000256" key="3">
    <source>
        <dbReference type="ARBA" id="ARBA00022737"/>
    </source>
</evidence>
<keyword evidence="5" id="KW-0720">Serine protease</keyword>
<dbReference type="GO" id="GO:0016787">
    <property type="term" value="F:hydrolase activity"/>
    <property type="evidence" value="ECO:0007669"/>
    <property type="project" value="UniProtKB-KW"/>
</dbReference>
<dbReference type="PRINTS" id="PR00834">
    <property type="entry name" value="PROTEASES2C"/>
</dbReference>
<dbReference type="InterPro" id="IPR001940">
    <property type="entry name" value="Peptidase_S1C"/>
</dbReference>
<evidence type="ECO:0000256" key="5">
    <source>
        <dbReference type="ARBA" id="ARBA00022825"/>
    </source>
</evidence>
<protein>
    <submittedName>
        <fullName evidence="8">Do family serine endopeptidase</fullName>
        <ecNumber evidence="8">3.4.21.107</ecNumber>
    </submittedName>
</protein>
<keyword evidence="6" id="KW-0472">Membrane</keyword>
<gene>
    <name evidence="8" type="ORF">AABB81_00225</name>
</gene>
<proteinExistence type="predicted"/>
<evidence type="ECO:0000313" key="8">
    <source>
        <dbReference type="EMBL" id="MEL4454301.1"/>
    </source>
</evidence>
<dbReference type="InterPro" id="IPR009003">
    <property type="entry name" value="Peptidase_S1_PA"/>
</dbReference>
<accession>A0ABU9KYX3</accession>
<keyword evidence="6" id="KW-1133">Transmembrane helix</keyword>
<evidence type="ECO:0000256" key="1">
    <source>
        <dbReference type="ARBA" id="ARBA00022670"/>
    </source>
</evidence>
<reference evidence="8 9" key="1">
    <citation type="submission" date="2024-04" db="EMBL/GenBank/DDBJ databases">
        <title>whole genome sequencing of Lutimonas vermicola strain IMCC1616.</title>
        <authorList>
            <person name="Bae S.S."/>
        </authorList>
    </citation>
    <scope>NUCLEOTIDE SEQUENCE [LARGE SCALE GENOMIC DNA]</scope>
    <source>
        <strain evidence="8 9">IMCC1616</strain>
    </source>
</reference>
<keyword evidence="9" id="KW-1185">Reference proteome</keyword>
<dbReference type="EC" id="3.4.21.107" evidence="8"/>
<dbReference type="RefSeq" id="WP_342157811.1">
    <property type="nucleotide sequence ID" value="NZ_JBCDNA010000001.1"/>
</dbReference>
<dbReference type="InterPro" id="IPR011782">
    <property type="entry name" value="Pept_S1C_Do"/>
</dbReference>
<dbReference type="Gene3D" id="2.30.42.10">
    <property type="match status" value="2"/>
</dbReference>
<dbReference type="Pfam" id="PF13365">
    <property type="entry name" value="Trypsin_2"/>
    <property type="match status" value="1"/>
</dbReference>
<keyword evidence="6" id="KW-0812">Transmembrane</keyword>
<dbReference type="PANTHER" id="PTHR43343:SF3">
    <property type="entry name" value="PROTEASE DO-LIKE 8, CHLOROPLASTIC"/>
    <property type="match status" value="1"/>
</dbReference>
<dbReference type="Pfam" id="PF13180">
    <property type="entry name" value="PDZ_2"/>
    <property type="match status" value="1"/>
</dbReference>
<evidence type="ECO:0000256" key="2">
    <source>
        <dbReference type="ARBA" id="ARBA00022729"/>
    </source>
</evidence>